<evidence type="ECO:0000256" key="1">
    <source>
        <dbReference type="SAM" id="MobiDB-lite"/>
    </source>
</evidence>
<proteinExistence type="predicted"/>
<name>A0A128A1U4_9ARCH</name>
<dbReference type="AlphaFoldDB" id="A0A128A1U4"/>
<feature type="compositionally biased region" description="Basic and acidic residues" evidence="1">
    <location>
        <begin position="29"/>
        <end position="54"/>
    </location>
</feature>
<keyword evidence="3" id="KW-1185">Reference proteome</keyword>
<gene>
    <name evidence="2" type="ORF">NDEV_0569</name>
</gene>
<sequence>MSRISTKTVQEQQAIREAKRQWHKAYHSNPERKALDRAYQKEYRTRPGEKEYRRKAQAKYAKSKKGIATRIRYWQRPATIARGSYNNDGITISLDPSPNYLFQLLNIP</sequence>
<reference evidence="3" key="1">
    <citation type="submission" date="2015-10" db="EMBL/GenBank/DDBJ databases">
        <authorList>
            <person name="Lehtovirta-Morley L.E."/>
            <person name="Vieille C."/>
        </authorList>
    </citation>
    <scope>NUCLEOTIDE SEQUENCE [LARGE SCALE GENOMIC DNA]</scope>
</reference>
<dbReference type="KEGG" id="ndv:NDEV_0569"/>
<feature type="compositionally biased region" description="Polar residues" evidence="1">
    <location>
        <begin position="1"/>
        <end position="13"/>
    </location>
</feature>
<dbReference type="Proteomes" id="UP000196239">
    <property type="component" value="Chromosome 1"/>
</dbReference>
<accession>A0A128A1U4</accession>
<evidence type="ECO:0000313" key="2">
    <source>
        <dbReference type="EMBL" id="CUR51334.1"/>
    </source>
</evidence>
<evidence type="ECO:0000313" key="3">
    <source>
        <dbReference type="Proteomes" id="UP000196239"/>
    </source>
</evidence>
<dbReference type="EMBL" id="LN890280">
    <property type="protein sequence ID" value="CUR51334.1"/>
    <property type="molecule type" value="Genomic_DNA"/>
</dbReference>
<feature type="region of interest" description="Disordered" evidence="1">
    <location>
        <begin position="1"/>
        <end position="59"/>
    </location>
</feature>
<protein>
    <submittedName>
        <fullName evidence="2">Uncharacterized protein</fullName>
    </submittedName>
</protein>
<organism evidence="2 3">
    <name type="scientific">Nitrosotalea devaniterrae</name>
    <dbReference type="NCBI Taxonomy" id="1078905"/>
    <lineage>
        <taxon>Archaea</taxon>
        <taxon>Nitrososphaerota</taxon>
        <taxon>Nitrososphaeria</taxon>
        <taxon>Nitrosotaleales</taxon>
        <taxon>Nitrosotaleaceae</taxon>
        <taxon>Nitrosotalea</taxon>
    </lineage>
</organism>